<feature type="region of interest" description="Disordered" evidence="1">
    <location>
        <begin position="37"/>
        <end position="56"/>
    </location>
</feature>
<name>A0A699IFA4_TANCI</name>
<gene>
    <name evidence="2" type="ORF">Tci_502251</name>
</gene>
<reference evidence="2" key="1">
    <citation type="journal article" date="2019" name="Sci. Rep.">
        <title>Draft genome of Tanacetum cinerariifolium, the natural source of mosquito coil.</title>
        <authorList>
            <person name="Yamashiro T."/>
            <person name="Shiraishi A."/>
            <person name="Satake H."/>
            <person name="Nakayama K."/>
        </authorList>
    </citation>
    <scope>NUCLEOTIDE SEQUENCE</scope>
</reference>
<organism evidence="2">
    <name type="scientific">Tanacetum cinerariifolium</name>
    <name type="common">Dalmatian daisy</name>
    <name type="synonym">Chrysanthemum cinerariifolium</name>
    <dbReference type="NCBI Taxonomy" id="118510"/>
    <lineage>
        <taxon>Eukaryota</taxon>
        <taxon>Viridiplantae</taxon>
        <taxon>Streptophyta</taxon>
        <taxon>Embryophyta</taxon>
        <taxon>Tracheophyta</taxon>
        <taxon>Spermatophyta</taxon>
        <taxon>Magnoliopsida</taxon>
        <taxon>eudicotyledons</taxon>
        <taxon>Gunneridae</taxon>
        <taxon>Pentapetalae</taxon>
        <taxon>asterids</taxon>
        <taxon>campanulids</taxon>
        <taxon>Asterales</taxon>
        <taxon>Asteraceae</taxon>
        <taxon>Asteroideae</taxon>
        <taxon>Anthemideae</taxon>
        <taxon>Anthemidinae</taxon>
        <taxon>Tanacetum</taxon>
    </lineage>
</organism>
<sequence length="197" mass="21578">MNDVEGETIAELHNMLETVERGIEQKSKDVLVVASGNPSKNGGKWKGTGGKGKKNNSSKKVIMTKDFIDVVKDYYCCWSSWKSLSEADLNNLESTFQRAKVTAIEEAKYLATLHLEELIGNLKVYEMVLDNDGIASKTTKEKVKSIALKAKITRVIDSVIEINLAMRPIGLEKAAVLALATKVVKARSQKGHATIVG</sequence>
<comment type="caution">
    <text evidence="2">The sequence shown here is derived from an EMBL/GenBank/DDBJ whole genome shotgun (WGS) entry which is preliminary data.</text>
</comment>
<proteinExistence type="predicted"/>
<dbReference type="EMBL" id="BKCJ010263009">
    <property type="protein sequence ID" value="GEZ30278.1"/>
    <property type="molecule type" value="Genomic_DNA"/>
</dbReference>
<accession>A0A699IFA4</accession>
<evidence type="ECO:0000313" key="2">
    <source>
        <dbReference type="EMBL" id="GEZ30278.1"/>
    </source>
</evidence>
<protein>
    <submittedName>
        <fullName evidence="2">UBN2 domain-containing protein</fullName>
    </submittedName>
</protein>
<dbReference type="AlphaFoldDB" id="A0A699IFA4"/>
<evidence type="ECO:0000256" key="1">
    <source>
        <dbReference type="SAM" id="MobiDB-lite"/>
    </source>
</evidence>